<proteinExistence type="predicted"/>
<sequence>MEQVDTTEYPWAHLGDRKKFFHLKRAGCEEYLKQNMRFSFVVVEIKRKCVGSLFHPSTCKPVSVKERSTGVLRGIDLVFETFIPAAPVGFYTEMVKCEVKITSVAGKKVKKIGSTWI</sequence>
<reference evidence="1" key="1">
    <citation type="journal article" date="2018" name="Nat. Plants">
        <title>Whole-genome landscape of Medicago truncatula symbiotic genes.</title>
        <authorList>
            <person name="Pecrix Y."/>
            <person name="Gamas P."/>
            <person name="Carrere S."/>
        </authorList>
    </citation>
    <scope>NUCLEOTIDE SEQUENCE</scope>
    <source>
        <tissue evidence="1">Leaves</tissue>
    </source>
</reference>
<comment type="caution">
    <text evidence="1">The sequence shown here is derived from an EMBL/GenBank/DDBJ whole genome shotgun (WGS) entry which is preliminary data.</text>
</comment>
<evidence type="ECO:0000313" key="1">
    <source>
        <dbReference type="EMBL" id="RHN53782.1"/>
    </source>
</evidence>
<accession>A0A396HKB4</accession>
<organism evidence="1">
    <name type="scientific">Medicago truncatula</name>
    <name type="common">Barrel medic</name>
    <name type="synonym">Medicago tribuloides</name>
    <dbReference type="NCBI Taxonomy" id="3880"/>
    <lineage>
        <taxon>Eukaryota</taxon>
        <taxon>Viridiplantae</taxon>
        <taxon>Streptophyta</taxon>
        <taxon>Embryophyta</taxon>
        <taxon>Tracheophyta</taxon>
        <taxon>Spermatophyta</taxon>
        <taxon>Magnoliopsida</taxon>
        <taxon>eudicotyledons</taxon>
        <taxon>Gunneridae</taxon>
        <taxon>Pentapetalae</taxon>
        <taxon>rosids</taxon>
        <taxon>fabids</taxon>
        <taxon>Fabales</taxon>
        <taxon>Fabaceae</taxon>
        <taxon>Papilionoideae</taxon>
        <taxon>50 kb inversion clade</taxon>
        <taxon>NPAAA clade</taxon>
        <taxon>Hologalegina</taxon>
        <taxon>IRL clade</taxon>
        <taxon>Trifolieae</taxon>
        <taxon>Medicago</taxon>
    </lineage>
</organism>
<name>A0A396HKB4_MEDTR</name>
<dbReference type="AlphaFoldDB" id="A0A396HKB4"/>
<gene>
    <name evidence="1" type="ORF">MtrunA17_Chr5g0399581</name>
</gene>
<dbReference type="EMBL" id="PSQE01000005">
    <property type="protein sequence ID" value="RHN53782.1"/>
    <property type="molecule type" value="Genomic_DNA"/>
</dbReference>
<protein>
    <submittedName>
        <fullName evidence="1">Uncharacterized protein</fullName>
    </submittedName>
</protein>
<dbReference type="Proteomes" id="UP000265566">
    <property type="component" value="Chromosome 5"/>
</dbReference>
<dbReference type="Gramene" id="rna28728">
    <property type="protein sequence ID" value="RHN53782.1"/>
    <property type="gene ID" value="gene28728"/>
</dbReference>